<dbReference type="SUPFAM" id="SSF54277">
    <property type="entry name" value="CAD &amp; PB1 domains"/>
    <property type="match status" value="1"/>
</dbReference>
<feature type="compositionally biased region" description="Gly residues" evidence="1">
    <location>
        <begin position="389"/>
        <end position="401"/>
    </location>
</feature>
<feature type="region of interest" description="Disordered" evidence="1">
    <location>
        <begin position="378"/>
        <end position="407"/>
    </location>
</feature>
<evidence type="ECO:0000313" key="4">
    <source>
        <dbReference type="Proteomes" id="UP000054498"/>
    </source>
</evidence>
<dbReference type="OrthoDB" id="514577at2759"/>
<dbReference type="AlphaFoldDB" id="A0A0D2KHE9"/>
<gene>
    <name evidence="3" type="ORF">MNEG_12783</name>
</gene>
<dbReference type="KEGG" id="mng:MNEG_12783"/>
<dbReference type="GeneID" id="25730180"/>
<dbReference type="PANTHER" id="PTHR31066:SF85">
    <property type="entry name" value="OS02G0809100 PROTEIN"/>
    <property type="match status" value="1"/>
</dbReference>
<dbReference type="PANTHER" id="PTHR31066">
    <property type="entry name" value="OS05G0427100 PROTEIN-RELATED"/>
    <property type="match status" value="1"/>
</dbReference>
<feature type="compositionally biased region" description="Gly residues" evidence="1">
    <location>
        <begin position="550"/>
        <end position="566"/>
    </location>
</feature>
<dbReference type="RefSeq" id="XP_013894198.1">
    <property type="nucleotide sequence ID" value="XM_014038744.1"/>
</dbReference>
<dbReference type="InterPro" id="IPR053198">
    <property type="entry name" value="Gynoecium_Dev_Regulator"/>
</dbReference>
<feature type="domain" description="PB1" evidence="2">
    <location>
        <begin position="48"/>
        <end position="139"/>
    </location>
</feature>
<dbReference type="STRING" id="145388.A0A0D2KHE9"/>
<dbReference type="EMBL" id="KK103651">
    <property type="protein sequence ID" value="KIY95178.1"/>
    <property type="molecule type" value="Genomic_DNA"/>
</dbReference>
<dbReference type="Pfam" id="PF00564">
    <property type="entry name" value="PB1"/>
    <property type="match status" value="1"/>
</dbReference>
<evidence type="ECO:0000259" key="2">
    <source>
        <dbReference type="SMART" id="SM00666"/>
    </source>
</evidence>
<dbReference type="Proteomes" id="UP000054498">
    <property type="component" value="Unassembled WGS sequence"/>
</dbReference>
<dbReference type="InterPro" id="IPR000270">
    <property type="entry name" value="PB1_dom"/>
</dbReference>
<accession>A0A0D2KHE9</accession>
<reference evidence="3 4" key="1">
    <citation type="journal article" date="2013" name="BMC Genomics">
        <title>Reconstruction of the lipid metabolism for the microalga Monoraphidium neglectum from its genome sequence reveals characteristics suitable for biofuel production.</title>
        <authorList>
            <person name="Bogen C."/>
            <person name="Al-Dilaimi A."/>
            <person name="Albersmeier A."/>
            <person name="Wichmann J."/>
            <person name="Grundmann M."/>
            <person name="Rupp O."/>
            <person name="Lauersen K.J."/>
            <person name="Blifernez-Klassen O."/>
            <person name="Kalinowski J."/>
            <person name="Goesmann A."/>
            <person name="Mussgnug J.H."/>
            <person name="Kruse O."/>
        </authorList>
    </citation>
    <scope>NUCLEOTIDE SEQUENCE [LARGE SCALE GENOMIC DNA]</scope>
    <source>
        <strain evidence="3 4">SAG 48.87</strain>
    </source>
</reference>
<feature type="region of interest" description="Disordered" evidence="1">
    <location>
        <begin position="549"/>
        <end position="597"/>
    </location>
</feature>
<evidence type="ECO:0000256" key="1">
    <source>
        <dbReference type="SAM" id="MobiDB-lite"/>
    </source>
</evidence>
<feature type="compositionally biased region" description="Gly residues" evidence="1">
    <location>
        <begin position="499"/>
        <end position="512"/>
    </location>
</feature>
<feature type="compositionally biased region" description="Acidic residues" evidence="1">
    <location>
        <begin position="470"/>
        <end position="482"/>
    </location>
</feature>
<protein>
    <recommendedName>
        <fullName evidence="2">PB1 domain-containing protein</fullName>
    </recommendedName>
</protein>
<sequence length="597" mass="59136">MAAPSATDIDAIVASSSSMMSHSTSQVDVGDSRRIRLRLAFGGSFIAAADGSYRYTGGEYYNESVPADARYADFMYKLGEKFKTAVSVKYQCPGEEMDPGALITVADDDDLAELKEEYFQHLLRPGTPSKTFRIRCFAFAASEDPMTPDEILEGQCFFSHDVVVAAGSGGGRGDGSGGGGGAAPYDSALEQQVLLHSLLPATEGGAIVPASDWGAPSRAVAFASWGGPGKAAASAEMERAALARMRMSINNLSDFNVGAALAGMQTAGALWRGDTLPALAATASGSGLAALSGGFAVSAAGAGGGCGAAGEDDLTDAEFDAADEAEAAVEAYWDRQAAEELLRAASGTARGAERAGVGEAPGVAEPGSARAVQMLPADPFDQEGSRGSSSGGFVQGGGNGDGDGDADADAEALLSAMQEPDGCGCEPGAVGVRVEIVAAAKAAWGGGAADAPLGGANLPSYISAFGDAADGEEGGAAADEDAASGGGGGEEGEDPGYVAAGGGSGVQGGSGGAARPRASVTGVGGGGGGYVPRTQDSGFSLEGERLFVAAGGGGGDGNAGWRGDGGAPPERADSGDSLQSLPKLQPVHRLTRSEVKV</sequence>
<dbReference type="SMART" id="SM00666">
    <property type="entry name" value="PB1"/>
    <property type="match status" value="1"/>
</dbReference>
<proteinExistence type="predicted"/>
<keyword evidence="4" id="KW-1185">Reference proteome</keyword>
<feature type="region of interest" description="Disordered" evidence="1">
    <location>
        <begin position="470"/>
        <end position="537"/>
    </location>
</feature>
<evidence type="ECO:0000313" key="3">
    <source>
        <dbReference type="EMBL" id="KIY95178.1"/>
    </source>
</evidence>
<name>A0A0D2KHE9_9CHLO</name>
<organism evidence="3 4">
    <name type="scientific">Monoraphidium neglectum</name>
    <dbReference type="NCBI Taxonomy" id="145388"/>
    <lineage>
        <taxon>Eukaryota</taxon>
        <taxon>Viridiplantae</taxon>
        <taxon>Chlorophyta</taxon>
        <taxon>core chlorophytes</taxon>
        <taxon>Chlorophyceae</taxon>
        <taxon>CS clade</taxon>
        <taxon>Sphaeropleales</taxon>
        <taxon>Selenastraceae</taxon>
        <taxon>Monoraphidium</taxon>
    </lineage>
</organism>